<sequence>MLFYILCALFLAHALTAQHMTLDRTFFASKANDAALDNTCKDDFRLPAMCETQDGIVHSAPQLRCILRSLGYSPTAAKTIEYFRKQKEPMNFAAFLEIAKEEHNNGNELTEIIKALKGLDRCEWQLRAGIGYRYMLSFEFAEDRDGFYQRRYGGSQGGCFADLMFFNGEPKHETINYRNDRMFCDNRKTFVSDADLVTVIYTDANTRHYKGLSEDPNETSYYVPFRVNYTKVPNNYDKKGCGYLISANTTQLFGNYSSSGTDTVRYCHALLRRPSGYATTLVQISEYHEVTVLYAPDCSDWSNSVILESTIDVPRVVYERFCKVSFMNSSKPISRLYLNQDLELHIFSMQSAFMPVPRGDVFQTGRDIFRLWWNDYGTEHGRYNESQFR</sequence>
<protein>
    <submittedName>
        <fullName evidence="2">Uncharacterized protein</fullName>
    </submittedName>
</protein>
<reference evidence="2 3" key="1">
    <citation type="submission" date="2019-10" db="EMBL/GenBank/DDBJ databases">
        <title>Assembly and Annotation for the nematode Trichostrongylus colubriformis.</title>
        <authorList>
            <person name="Martin J."/>
        </authorList>
    </citation>
    <scope>NUCLEOTIDE SEQUENCE [LARGE SCALE GENOMIC DNA]</scope>
    <source>
        <strain evidence="2">G859</strain>
        <tissue evidence="2">Whole worm</tissue>
    </source>
</reference>
<proteinExistence type="predicted"/>
<evidence type="ECO:0000256" key="1">
    <source>
        <dbReference type="SAM" id="SignalP"/>
    </source>
</evidence>
<keyword evidence="1" id="KW-0732">Signal</keyword>
<dbReference type="AlphaFoldDB" id="A0AAN8EX19"/>
<dbReference type="EMBL" id="WIXE01021198">
    <property type="protein sequence ID" value="KAK5968595.1"/>
    <property type="molecule type" value="Genomic_DNA"/>
</dbReference>
<comment type="caution">
    <text evidence="2">The sequence shown here is derived from an EMBL/GenBank/DDBJ whole genome shotgun (WGS) entry which is preliminary data.</text>
</comment>
<feature type="signal peptide" evidence="1">
    <location>
        <begin position="1"/>
        <end position="17"/>
    </location>
</feature>
<organism evidence="2 3">
    <name type="scientific">Trichostrongylus colubriformis</name>
    <name type="common">Black scour worm</name>
    <dbReference type="NCBI Taxonomy" id="6319"/>
    <lineage>
        <taxon>Eukaryota</taxon>
        <taxon>Metazoa</taxon>
        <taxon>Ecdysozoa</taxon>
        <taxon>Nematoda</taxon>
        <taxon>Chromadorea</taxon>
        <taxon>Rhabditida</taxon>
        <taxon>Rhabditina</taxon>
        <taxon>Rhabditomorpha</taxon>
        <taxon>Strongyloidea</taxon>
        <taxon>Trichostrongylidae</taxon>
        <taxon>Trichostrongylus</taxon>
    </lineage>
</organism>
<feature type="chain" id="PRO_5043015053" evidence="1">
    <location>
        <begin position="18"/>
        <end position="389"/>
    </location>
</feature>
<accession>A0AAN8EX19</accession>
<evidence type="ECO:0000313" key="3">
    <source>
        <dbReference type="Proteomes" id="UP001331761"/>
    </source>
</evidence>
<dbReference type="Proteomes" id="UP001331761">
    <property type="component" value="Unassembled WGS sequence"/>
</dbReference>
<keyword evidence="3" id="KW-1185">Reference proteome</keyword>
<gene>
    <name evidence="2" type="ORF">GCK32_006022</name>
</gene>
<name>A0AAN8EX19_TRICO</name>
<evidence type="ECO:0000313" key="2">
    <source>
        <dbReference type="EMBL" id="KAK5968595.1"/>
    </source>
</evidence>